<comment type="caution">
    <text evidence="18">The sequence shown here is derived from an EMBL/GenBank/DDBJ whole genome shotgun (WGS) entry which is preliminary data.</text>
</comment>
<feature type="transmembrane region" description="Helical" evidence="17">
    <location>
        <begin position="228"/>
        <end position="245"/>
    </location>
</feature>
<evidence type="ECO:0000256" key="8">
    <source>
        <dbReference type="ARBA" id="ARBA00022692"/>
    </source>
</evidence>
<reference evidence="18 19" key="1">
    <citation type="submission" date="2016-11" db="EMBL/GenBank/DDBJ databases">
        <title>Study of marine rhodopsin-containing bacteria.</title>
        <authorList>
            <person name="Yoshizawa S."/>
            <person name="Kumagai Y."/>
            <person name="Kogure K."/>
        </authorList>
    </citation>
    <scope>NUCLEOTIDE SEQUENCE [LARGE SCALE GENOMIC DNA]</scope>
    <source>
        <strain evidence="18 19">SAORIC-28</strain>
    </source>
</reference>
<comment type="catalytic activity">
    <reaction evidence="1">
        <text>a CDP-1,2-diacyl-sn-glycerol + L-serine = a 1,2-diacyl-sn-glycero-3-phospho-L-serine + CMP + H(+)</text>
        <dbReference type="Rhea" id="RHEA:16913"/>
        <dbReference type="ChEBI" id="CHEBI:15378"/>
        <dbReference type="ChEBI" id="CHEBI:33384"/>
        <dbReference type="ChEBI" id="CHEBI:57262"/>
        <dbReference type="ChEBI" id="CHEBI:58332"/>
        <dbReference type="ChEBI" id="CHEBI:60377"/>
        <dbReference type="EC" id="2.7.8.8"/>
    </reaction>
</comment>
<keyword evidence="6" id="KW-0444">Lipid biosynthesis</keyword>
<keyword evidence="11 17" id="KW-0472">Membrane</keyword>
<dbReference type="Proteomes" id="UP000216339">
    <property type="component" value="Unassembled WGS sequence"/>
</dbReference>
<feature type="compositionally biased region" description="Basic residues" evidence="16">
    <location>
        <begin position="14"/>
        <end position="27"/>
    </location>
</feature>
<evidence type="ECO:0000256" key="14">
    <source>
        <dbReference type="ARBA" id="ARBA00032361"/>
    </source>
</evidence>
<dbReference type="InterPro" id="IPR048254">
    <property type="entry name" value="CDP_ALCOHOL_P_TRANSF_CS"/>
</dbReference>
<accession>A0A271J0M1</accession>
<dbReference type="AlphaFoldDB" id="A0A271J0M1"/>
<evidence type="ECO:0000256" key="16">
    <source>
        <dbReference type="SAM" id="MobiDB-lite"/>
    </source>
</evidence>
<feature type="transmembrane region" description="Helical" evidence="17">
    <location>
        <begin position="127"/>
        <end position="146"/>
    </location>
</feature>
<evidence type="ECO:0000256" key="4">
    <source>
        <dbReference type="ARBA" id="ARBA00013174"/>
    </source>
</evidence>
<comment type="subcellular location">
    <subcellularLocation>
        <location evidence="2">Endomembrane system</location>
        <topology evidence="2">Multi-pass membrane protein</topology>
    </subcellularLocation>
</comment>
<feature type="transmembrane region" description="Helical" evidence="17">
    <location>
        <begin position="69"/>
        <end position="90"/>
    </location>
</feature>
<name>A0A271J0M1_9BACT</name>
<dbReference type="GO" id="GO:0016020">
    <property type="term" value="C:membrane"/>
    <property type="evidence" value="ECO:0007669"/>
    <property type="project" value="InterPro"/>
</dbReference>
<evidence type="ECO:0000256" key="5">
    <source>
        <dbReference type="ARBA" id="ARBA00017171"/>
    </source>
</evidence>
<evidence type="ECO:0000256" key="11">
    <source>
        <dbReference type="ARBA" id="ARBA00023136"/>
    </source>
</evidence>
<feature type="region of interest" description="Disordered" evidence="16">
    <location>
        <begin position="1"/>
        <end position="35"/>
    </location>
</feature>
<dbReference type="PANTHER" id="PTHR14269">
    <property type="entry name" value="CDP-DIACYLGLYCEROL--GLYCEROL-3-PHOSPHATE 3-PHOSPHATIDYLTRANSFERASE-RELATED"/>
    <property type="match status" value="1"/>
</dbReference>
<feature type="compositionally biased region" description="Polar residues" evidence="16">
    <location>
        <begin position="1"/>
        <end position="11"/>
    </location>
</feature>
<evidence type="ECO:0000256" key="13">
    <source>
        <dbReference type="ARBA" id="ARBA00023264"/>
    </source>
</evidence>
<gene>
    <name evidence="18" type="ORF">BSZ37_11695</name>
</gene>
<dbReference type="Gene3D" id="1.20.120.1760">
    <property type="match status" value="1"/>
</dbReference>
<feature type="transmembrane region" description="Helical" evidence="17">
    <location>
        <begin position="193"/>
        <end position="216"/>
    </location>
</feature>
<organism evidence="18 19">
    <name type="scientific">Rubrivirga marina</name>
    <dbReference type="NCBI Taxonomy" id="1196024"/>
    <lineage>
        <taxon>Bacteria</taxon>
        <taxon>Pseudomonadati</taxon>
        <taxon>Rhodothermota</taxon>
        <taxon>Rhodothermia</taxon>
        <taxon>Rhodothermales</taxon>
        <taxon>Rubricoccaceae</taxon>
        <taxon>Rubrivirga</taxon>
    </lineage>
</organism>
<keyword evidence="10" id="KW-0443">Lipid metabolism</keyword>
<evidence type="ECO:0000313" key="19">
    <source>
        <dbReference type="Proteomes" id="UP000216339"/>
    </source>
</evidence>
<evidence type="ECO:0000256" key="15">
    <source>
        <dbReference type="RuleBase" id="RU003750"/>
    </source>
</evidence>
<sequence>METPTTTSESSRGVGRRRRRGPVLRARRASDGRSGQRARAAVPNFFTLMNLLAGFFSLIQTAAGNLEAAAWLVVLAAFFDLLDGLMARLVGVSGEFGVELDSLSDVVSFGVAPSFLLYVFGLHQLGSMWGGLLASLPALFGAVRLARFNSLAEAGVKTTEFTGLPIPAQAGTVVVFILTFIERPWFDVLARPQLSVLITLVVGLSALMVSPISFPALPQPNPANLRAYRYRFLLFLLAMLLGVVFQEEGLLAAAIIYLGWGLGRALMWAIRVATVEDPDAEPVEEP</sequence>
<evidence type="ECO:0000256" key="10">
    <source>
        <dbReference type="ARBA" id="ARBA00023098"/>
    </source>
</evidence>
<dbReference type="GO" id="GO:0012505">
    <property type="term" value="C:endomembrane system"/>
    <property type="evidence" value="ECO:0007669"/>
    <property type="project" value="UniProtKB-SubCell"/>
</dbReference>
<feature type="transmembrane region" description="Helical" evidence="17">
    <location>
        <begin position="158"/>
        <end position="181"/>
    </location>
</feature>
<evidence type="ECO:0000256" key="1">
    <source>
        <dbReference type="ARBA" id="ARBA00000287"/>
    </source>
</evidence>
<dbReference type="EMBL" id="MQWD01000001">
    <property type="protein sequence ID" value="PAP77046.1"/>
    <property type="molecule type" value="Genomic_DNA"/>
</dbReference>
<keyword evidence="19" id="KW-1185">Reference proteome</keyword>
<dbReference type="OrthoDB" id="9777147at2"/>
<dbReference type="GO" id="GO:0003882">
    <property type="term" value="F:CDP-diacylglycerol-serine O-phosphatidyltransferase activity"/>
    <property type="evidence" value="ECO:0007669"/>
    <property type="project" value="UniProtKB-EC"/>
</dbReference>
<dbReference type="InterPro" id="IPR004533">
    <property type="entry name" value="CDP-diaglyc--ser_O-PTrfase"/>
</dbReference>
<evidence type="ECO:0000256" key="3">
    <source>
        <dbReference type="ARBA" id="ARBA00010441"/>
    </source>
</evidence>
<dbReference type="EC" id="2.7.8.8" evidence="4"/>
<evidence type="ECO:0000256" key="6">
    <source>
        <dbReference type="ARBA" id="ARBA00022516"/>
    </source>
</evidence>
<evidence type="ECO:0000256" key="7">
    <source>
        <dbReference type="ARBA" id="ARBA00022679"/>
    </source>
</evidence>
<evidence type="ECO:0000256" key="12">
    <source>
        <dbReference type="ARBA" id="ARBA00023209"/>
    </source>
</evidence>
<dbReference type="PANTHER" id="PTHR14269:SF61">
    <property type="entry name" value="CDP-DIACYLGLYCEROL--SERINE O-PHOSPHATIDYLTRANSFERASE"/>
    <property type="match status" value="1"/>
</dbReference>
<keyword evidence="12" id="KW-0594">Phospholipid biosynthesis</keyword>
<keyword evidence="7 15" id="KW-0808">Transferase</keyword>
<feature type="transmembrane region" description="Helical" evidence="17">
    <location>
        <begin position="42"/>
        <end position="63"/>
    </location>
</feature>
<keyword evidence="9 17" id="KW-1133">Transmembrane helix</keyword>
<protein>
    <recommendedName>
        <fullName evidence="5">CDP-diacylglycerol--serine O-phosphatidyltransferase</fullName>
        <ecNumber evidence="4">2.7.8.8</ecNumber>
    </recommendedName>
    <alternativeName>
        <fullName evidence="14">Phosphatidylserine synthase</fullName>
    </alternativeName>
</protein>
<evidence type="ECO:0000313" key="18">
    <source>
        <dbReference type="EMBL" id="PAP77046.1"/>
    </source>
</evidence>
<dbReference type="NCBIfam" id="TIGR00473">
    <property type="entry name" value="pssA"/>
    <property type="match status" value="1"/>
</dbReference>
<keyword evidence="13" id="KW-1208">Phospholipid metabolism</keyword>
<comment type="similarity">
    <text evidence="3 15">Belongs to the CDP-alcohol phosphatidyltransferase class-I family.</text>
</comment>
<dbReference type="GO" id="GO:0008654">
    <property type="term" value="P:phospholipid biosynthetic process"/>
    <property type="evidence" value="ECO:0007669"/>
    <property type="project" value="UniProtKB-KW"/>
</dbReference>
<evidence type="ECO:0000256" key="9">
    <source>
        <dbReference type="ARBA" id="ARBA00022989"/>
    </source>
</evidence>
<evidence type="ECO:0000256" key="17">
    <source>
        <dbReference type="SAM" id="Phobius"/>
    </source>
</evidence>
<dbReference type="InterPro" id="IPR050324">
    <property type="entry name" value="CDP-alcohol_PTase-I"/>
</dbReference>
<dbReference type="InterPro" id="IPR000462">
    <property type="entry name" value="CDP-OH_P_trans"/>
</dbReference>
<evidence type="ECO:0000256" key="2">
    <source>
        <dbReference type="ARBA" id="ARBA00004127"/>
    </source>
</evidence>
<feature type="transmembrane region" description="Helical" evidence="17">
    <location>
        <begin position="102"/>
        <end position="121"/>
    </location>
</feature>
<dbReference type="Pfam" id="PF01066">
    <property type="entry name" value="CDP-OH_P_transf"/>
    <property type="match status" value="1"/>
</dbReference>
<dbReference type="PROSITE" id="PS00379">
    <property type="entry name" value="CDP_ALCOHOL_P_TRANSF"/>
    <property type="match status" value="1"/>
</dbReference>
<keyword evidence="8 17" id="KW-0812">Transmembrane</keyword>
<proteinExistence type="inferred from homology"/>
<dbReference type="InterPro" id="IPR043130">
    <property type="entry name" value="CDP-OH_PTrfase_TM_dom"/>
</dbReference>